<proteinExistence type="predicted"/>
<evidence type="ECO:0000313" key="2">
    <source>
        <dbReference type="Proteomes" id="UP001163603"/>
    </source>
</evidence>
<dbReference type="Proteomes" id="UP001163603">
    <property type="component" value="Chromosome 12"/>
</dbReference>
<evidence type="ECO:0000313" key="1">
    <source>
        <dbReference type="EMBL" id="KAJ0018704.1"/>
    </source>
</evidence>
<protein>
    <submittedName>
        <fullName evidence="1">Uncharacterized protein</fullName>
    </submittedName>
</protein>
<organism evidence="1 2">
    <name type="scientific">Pistacia integerrima</name>
    <dbReference type="NCBI Taxonomy" id="434235"/>
    <lineage>
        <taxon>Eukaryota</taxon>
        <taxon>Viridiplantae</taxon>
        <taxon>Streptophyta</taxon>
        <taxon>Embryophyta</taxon>
        <taxon>Tracheophyta</taxon>
        <taxon>Spermatophyta</taxon>
        <taxon>Magnoliopsida</taxon>
        <taxon>eudicotyledons</taxon>
        <taxon>Gunneridae</taxon>
        <taxon>Pentapetalae</taxon>
        <taxon>rosids</taxon>
        <taxon>malvids</taxon>
        <taxon>Sapindales</taxon>
        <taxon>Anacardiaceae</taxon>
        <taxon>Pistacia</taxon>
    </lineage>
</organism>
<dbReference type="EMBL" id="CM047747">
    <property type="protein sequence ID" value="KAJ0018704.1"/>
    <property type="molecule type" value="Genomic_DNA"/>
</dbReference>
<keyword evidence="2" id="KW-1185">Reference proteome</keyword>
<reference evidence="2" key="1">
    <citation type="journal article" date="2023" name="G3 (Bethesda)">
        <title>Genome assembly and association tests identify interacting loci associated with vigor, precocity, and sex in interspecific pistachio rootstocks.</title>
        <authorList>
            <person name="Palmer W."/>
            <person name="Jacygrad E."/>
            <person name="Sagayaradj S."/>
            <person name="Cavanaugh K."/>
            <person name="Han R."/>
            <person name="Bertier L."/>
            <person name="Beede B."/>
            <person name="Kafkas S."/>
            <person name="Golino D."/>
            <person name="Preece J."/>
            <person name="Michelmore R."/>
        </authorList>
    </citation>
    <scope>NUCLEOTIDE SEQUENCE [LARGE SCALE GENOMIC DNA]</scope>
</reference>
<comment type="caution">
    <text evidence="1">The sequence shown here is derived from an EMBL/GenBank/DDBJ whole genome shotgun (WGS) entry which is preliminary data.</text>
</comment>
<name>A0ACC0XM97_9ROSI</name>
<sequence>MACALEMITTSAVILDDLTCMDNDDLDEAKPAKHKVFGEATSFSASHHLFYLAIKHFETKTENISLDLKLQAIVEISSTFGSKEALAGQITNLYSEGKEVNLSELEYIHRNKSEKFAKAIVVCGFLLGGGNEVEIERLRKYGECLGLAYQVRDDILDATDYQKKDLEAGRDLLGDKATYPKMIGVDESMKYARPVVAQAIKELALFDSTKGCAIVSYG</sequence>
<accession>A0ACC0XM97</accession>
<gene>
    <name evidence="1" type="ORF">Pint_10056</name>
</gene>